<dbReference type="Pfam" id="PF12706">
    <property type="entry name" value="Lactamase_B_2"/>
    <property type="match status" value="1"/>
</dbReference>
<evidence type="ECO:0000313" key="9">
    <source>
        <dbReference type="Proteomes" id="UP001642900"/>
    </source>
</evidence>
<dbReference type="EMBL" id="JAAKZF010000003">
    <property type="protein sequence ID" value="NGO50503.1"/>
    <property type="molecule type" value="Genomic_DNA"/>
</dbReference>
<evidence type="ECO:0000256" key="3">
    <source>
        <dbReference type="ARBA" id="ARBA00022801"/>
    </source>
</evidence>
<proteinExistence type="predicted"/>
<dbReference type="InterPro" id="IPR001279">
    <property type="entry name" value="Metallo-B-lactamas"/>
</dbReference>
<dbReference type="InterPro" id="IPR036866">
    <property type="entry name" value="RibonucZ/Hydroxyglut_hydro"/>
</dbReference>
<dbReference type="SUPFAM" id="SSF56281">
    <property type="entry name" value="Metallo-hydrolase/oxidoreductase"/>
    <property type="match status" value="1"/>
</dbReference>
<keyword evidence="3" id="KW-0378">Hydrolase</keyword>
<keyword evidence="5" id="KW-0269">Exonuclease</keyword>
<evidence type="ECO:0000259" key="7">
    <source>
        <dbReference type="SMART" id="SM00849"/>
    </source>
</evidence>
<keyword evidence="2" id="KW-0479">Metal-binding</keyword>
<dbReference type="Gene3D" id="3.60.15.10">
    <property type="entry name" value="Ribonuclease Z/Hydroxyacylglutathione hydrolase-like"/>
    <property type="match status" value="1"/>
</dbReference>
<dbReference type="Proteomes" id="UP001642900">
    <property type="component" value="Unassembled WGS sequence"/>
</dbReference>
<dbReference type="RefSeq" id="WP_165024076.1">
    <property type="nucleotide sequence ID" value="NZ_JAAKZF010000003.1"/>
</dbReference>
<dbReference type="Pfam" id="PF07521">
    <property type="entry name" value="RMMBL"/>
    <property type="match status" value="1"/>
</dbReference>
<keyword evidence="1" id="KW-0540">Nuclease</keyword>
<dbReference type="GO" id="GO:0046872">
    <property type="term" value="F:metal ion binding"/>
    <property type="evidence" value="ECO:0007669"/>
    <property type="project" value="UniProtKB-KW"/>
</dbReference>
<dbReference type="InterPro" id="IPR041636">
    <property type="entry name" value="RNase_J_C"/>
</dbReference>
<evidence type="ECO:0000256" key="6">
    <source>
        <dbReference type="ARBA" id="ARBA00022884"/>
    </source>
</evidence>
<keyword evidence="4" id="KW-0862">Zinc</keyword>
<dbReference type="GO" id="GO:0004527">
    <property type="term" value="F:exonuclease activity"/>
    <property type="evidence" value="ECO:0007669"/>
    <property type="project" value="UniProtKB-KW"/>
</dbReference>
<keyword evidence="6" id="KW-0694">RNA-binding</keyword>
<dbReference type="GO" id="GO:0003723">
    <property type="term" value="F:RNA binding"/>
    <property type="evidence" value="ECO:0007669"/>
    <property type="project" value="UniProtKB-KW"/>
</dbReference>
<name>A0A6G4W8E1_9HYPH</name>
<evidence type="ECO:0000256" key="1">
    <source>
        <dbReference type="ARBA" id="ARBA00022722"/>
    </source>
</evidence>
<comment type="caution">
    <text evidence="8">The sequence shown here is derived from an EMBL/GenBank/DDBJ whole genome shotgun (WGS) entry which is preliminary data.</text>
</comment>
<feature type="domain" description="Metallo-beta-lactamase" evidence="7">
    <location>
        <begin position="21"/>
        <end position="220"/>
    </location>
</feature>
<dbReference type="SMART" id="SM00849">
    <property type="entry name" value="Lactamase_B"/>
    <property type="match status" value="1"/>
</dbReference>
<dbReference type="CDD" id="cd07714">
    <property type="entry name" value="RNaseJ_MBL-fold"/>
    <property type="match status" value="1"/>
</dbReference>
<dbReference type="Pfam" id="PF17770">
    <property type="entry name" value="RNase_J_C"/>
    <property type="match status" value="1"/>
</dbReference>
<dbReference type="Gene3D" id="3.10.20.580">
    <property type="match status" value="1"/>
</dbReference>
<sequence length="556" mass="60217">MATNHNAELVFVPLGGVGEIGMNFALYGYGPALNREWIVVDVGVTFPGPDLPGVDLVLPDTRFIETEVNNLRGIVITHAHEDHYGALLELWPRLKAPVWMTPFAAGLLEAKRQGENGAPKVPVTVYRAGETFTVGPFSIEAIPVSHSIPEPMSLAITSPLGTVIHTGDWKLDPAPEIGPMTDEAQFRALGEKGVLALICDSTNAMREGESPSEQAVGQGLRGVIEKAPGRVAVTTFSSNVGRVRSIAEAARDTGRQVLVLGRSLKRMIDVASELGYMEGLPEFIAEEDYGFIPRENLVIICTGSQGEPRAALAKLARDEMKTVALSPGDIVVFSSRTIPGNEKAILEIKNQLIEQGVRIIEDNEALVHVSGHPRRNELRKMYEWTRPRIGVPVHGEAAHLVAQGVLMTQSGIPEVAQARNGDMLRLAPGAAEIIDQVPFGRVYKDGKLIGDDEAMGIRDRRKLSFAGHVAVNVVLDERYELAGDPDLVAIGVALADRGGEDLEEIMLDAAIGAVDSIPRQRRKDLDLVQESVRRAVRSAANEAWGKKPLVTVFVTR</sequence>
<keyword evidence="9" id="KW-1185">Reference proteome</keyword>
<gene>
    <name evidence="8" type="ORF">G6N73_04790</name>
</gene>
<dbReference type="AlphaFoldDB" id="A0A6G4W8E1"/>
<dbReference type="InterPro" id="IPR055132">
    <property type="entry name" value="RNase_J_b_CASP"/>
</dbReference>
<evidence type="ECO:0000256" key="2">
    <source>
        <dbReference type="ARBA" id="ARBA00022723"/>
    </source>
</evidence>
<dbReference type="Gene3D" id="3.40.50.10710">
    <property type="entry name" value="Metallo-hydrolase/oxidoreductase"/>
    <property type="match status" value="1"/>
</dbReference>
<evidence type="ECO:0000256" key="4">
    <source>
        <dbReference type="ARBA" id="ARBA00022833"/>
    </source>
</evidence>
<evidence type="ECO:0000256" key="5">
    <source>
        <dbReference type="ARBA" id="ARBA00022839"/>
    </source>
</evidence>
<dbReference type="InterPro" id="IPR042173">
    <property type="entry name" value="RNase_J_2"/>
</dbReference>
<organism evidence="8 9">
    <name type="scientific">Allomesorhizobium camelthorni</name>
    <dbReference type="NCBI Taxonomy" id="475069"/>
    <lineage>
        <taxon>Bacteria</taxon>
        <taxon>Pseudomonadati</taxon>
        <taxon>Pseudomonadota</taxon>
        <taxon>Alphaproteobacteria</taxon>
        <taxon>Hyphomicrobiales</taxon>
        <taxon>Phyllobacteriaceae</taxon>
        <taxon>Allomesorhizobium</taxon>
    </lineage>
</organism>
<dbReference type="PANTHER" id="PTHR43694">
    <property type="entry name" value="RIBONUCLEASE J"/>
    <property type="match status" value="1"/>
</dbReference>
<dbReference type="InterPro" id="IPR011108">
    <property type="entry name" value="RMMBL"/>
</dbReference>
<dbReference type="Pfam" id="PF22505">
    <property type="entry name" value="RNase_J_b_CASP"/>
    <property type="match status" value="1"/>
</dbReference>
<evidence type="ECO:0000313" key="8">
    <source>
        <dbReference type="EMBL" id="NGO50503.1"/>
    </source>
</evidence>
<accession>A0A6G4W8E1</accession>
<dbReference type="PANTHER" id="PTHR43694:SF1">
    <property type="entry name" value="RIBONUCLEASE J"/>
    <property type="match status" value="1"/>
</dbReference>
<reference evidence="8 9" key="1">
    <citation type="submission" date="2020-02" db="EMBL/GenBank/DDBJ databases">
        <title>Genome sequence of strain CCNWXJ40-4.</title>
        <authorList>
            <person name="Gao J."/>
            <person name="Sun J."/>
        </authorList>
    </citation>
    <scope>NUCLEOTIDE SEQUENCE [LARGE SCALE GENOMIC DNA]</scope>
    <source>
        <strain evidence="8 9">CCNWXJ 40-4</strain>
    </source>
</reference>
<protein>
    <submittedName>
        <fullName evidence="8">Ribonuclease J</fullName>
    </submittedName>
</protein>